<dbReference type="InterPro" id="IPR036465">
    <property type="entry name" value="vWFA_dom_sf"/>
</dbReference>
<dbReference type="CDD" id="cd00198">
    <property type="entry name" value="vWFA"/>
    <property type="match status" value="1"/>
</dbReference>
<sequence length="408" mass="44270">MSRKSSPDPAGSPMVPGVDRAAFAVALAVRLRQRGVPVGLTAVENLVRALEVSPPDSPTRLYWTARISLVRRRSEIDVFDAVFAAVFGGVALSLDPHARRRSRTIGGDDDVLASLPGASSEQRPGDALPWATLPPVVAGADEPDGSLAVPDRLPNDVSGLAEVPFEHLDAREMELLGTWLRSLVADWPTRRSRRLAAGPRGRRIAVRATVQRSRRTGWEPLRLVRERAIDKPRRVVMLCDVSQSMQAQAQAYFHLMRALALAADAEVFAFATSLTRLTTVLTHKSAAVAIEQATDKVTDRFGGTLIATNVRALLSSHHGGAVRGAIVIVGSDGWDSDSPEALASAMARLRRRAHRVIWMNPRASAPGFEPRVAGMAAALPYCDRLLPADTFRSLQHVITEISRVCHRT</sequence>
<dbReference type="InterPro" id="IPR011195">
    <property type="entry name" value="UCP010256"/>
</dbReference>
<reference evidence="1 2" key="1">
    <citation type="submission" date="2023-07" db="EMBL/GenBank/DDBJ databases">
        <title>Sequencing the genomes of 1000 actinobacteria strains.</title>
        <authorList>
            <person name="Klenk H.-P."/>
        </authorList>
    </citation>
    <scope>NUCLEOTIDE SEQUENCE [LARGE SCALE GENOMIC DNA]</scope>
    <source>
        <strain evidence="1 2">DSM 46740</strain>
    </source>
</reference>
<dbReference type="Proteomes" id="UP001225356">
    <property type="component" value="Unassembled WGS sequence"/>
</dbReference>
<dbReference type="EMBL" id="JAUSQU010000001">
    <property type="protein sequence ID" value="MDP9841577.1"/>
    <property type="molecule type" value="Genomic_DNA"/>
</dbReference>
<comment type="caution">
    <text evidence="1">The sequence shown here is derived from an EMBL/GenBank/DDBJ whole genome shotgun (WGS) entry which is preliminary data.</text>
</comment>
<dbReference type="InterPro" id="IPR008912">
    <property type="entry name" value="Uncharacterised_CoxE"/>
</dbReference>
<dbReference type="PANTHER" id="PTHR39338:SF6">
    <property type="entry name" value="BLL5662 PROTEIN"/>
    <property type="match status" value="1"/>
</dbReference>
<dbReference type="PANTHER" id="PTHR39338">
    <property type="entry name" value="BLL5662 PROTEIN-RELATED"/>
    <property type="match status" value="1"/>
</dbReference>
<accession>A0ABT9Q4B6</accession>
<dbReference type="SUPFAM" id="SSF53300">
    <property type="entry name" value="vWA-like"/>
    <property type="match status" value="1"/>
</dbReference>
<dbReference type="PIRSF" id="PIRSF010256">
    <property type="entry name" value="CoxE_vWa"/>
    <property type="match status" value="1"/>
</dbReference>
<dbReference type="Pfam" id="PF05762">
    <property type="entry name" value="VWA_CoxE"/>
    <property type="match status" value="1"/>
</dbReference>
<gene>
    <name evidence="1" type="ORF">J2853_000788</name>
</gene>
<protein>
    <submittedName>
        <fullName evidence="1">Uncharacterized protein with von Willebrand factor type A (VWA) domain</fullName>
    </submittedName>
</protein>
<dbReference type="RefSeq" id="WP_307555023.1">
    <property type="nucleotide sequence ID" value="NZ_JAUSQU010000001.1"/>
</dbReference>
<name>A0ABT9Q4B6_9ACTN</name>
<evidence type="ECO:0000313" key="1">
    <source>
        <dbReference type="EMBL" id="MDP9841577.1"/>
    </source>
</evidence>
<keyword evidence="2" id="KW-1185">Reference proteome</keyword>
<dbReference type="Gene3D" id="3.40.50.410">
    <property type="entry name" value="von Willebrand factor, type A domain"/>
    <property type="match status" value="1"/>
</dbReference>
<evidence type="ECO:0000313" key="2">
    <source>
        <dbReference type="Proteomes" id="UP001225356"/>
    </source>
</evidence>
<organism evidence="1 2">
    <name type="scientific">Streptosporangium lutulentum</name>
    <dbReference type="NCBI Taxonomy" id="1461250"/>
    <lineage>
        <taxon>Bacteria</taxon>
        <taxon>Bacillati</taxon>
        <taxon>Actinomycetota</taxon>
        <taxon>Actinomycetes</taxon>
        <taxon>Streptosporangiales</taxon>
        <taxon>Streptosporangiaceae</taxon>
        <taxon>Streptosporangium</taxon>
    </lineage>
</organism>
<proteinExistence type="predicted"/>